<reference evidence="2" key="1">
    <citation type="submission" date="2021-01" db="EMBL/GenBank/DDBJ databases">
        <authorList>
            <person name="Corre E."/>
            <person name="Pelletier E."/>
            <person name="Niang G."/>
            <person name="Scheremetjew M."/>
            <person name="Finn R."/>
            <person name="Kale V."/>
            <person name="Holt S."/>
            <person name="Cochrane G."/>
            <person name="Meng A."/>
            <person name="Brown T."/>
            <person name="Cohen L."/>
        </authorList>
    </citation>
    <scope>NUCLEOTIDE SEQUENCE</scope>
    <source>
        <strain evidence="2">Pop2</strain>
    </source>
</reference>
<feature type="transmembrane region" description="Helical" evidence="1">
    <location>
        <begin position="6"/>
        <end position="25"/>
    </location>
</feature>
<dbReference type="PANTHER" id="PTHR36367">
    <property type="entry name" value="TRANSMEMBRANE PROTEIN"/>
    <property type="match status" value="1"/>
</dbReference>
<keyword evidence="1" id="KW-0472">Membrane</keyword>
<gene>
    <name evidence="2" type="ORF">DBRI1063_LOCUS4537</name>
</gene>
<sequence>MPSPPALRLALFNFAEAWVFAFLPLMQNDKRKLPTPVVVLTWVGALGLTNAFLAPYLAFREIFSPVPSSPTDIVDDDGTNNKNQLISTPFAIIASTVVGYALLQTIIATFTSGSQEWIDFSSLVQTDRTYLAFCVDLVLFGSFQSFLINKIVNENESDDTMIYNVPFVGLMVWLLRTT</sequence>
<feature type="transmembrane region" description="Helical" evidence="1">
    <location>
        <begin position="37"/>
        <end position="59"/>
    </location>
</feature>
<keyword evidence="1" id="KW-1133">Transmembrane helix</keyword>
<accession>A0A7S2E6P8</accession>
<organism evidence="2">
    <name type="scientific">Ditylum brightwellii</name>
    <dbReference type="NCBI Taxonomy" id="49249"/>
    <lineage>
        <taxon>Eukaryota</taxon>
        <taxon>Sar</taxon>
        <taxon>Stramenopiles</taxon>
        <taxon>Ochrophyta</taxon>
        <taxon>Bacillariophyta</taxon>
        <taxon>Mediophyceae</taxon>
        <taxon>Lithodesmiophycidae</taxon>
        <taxon>Lithodesmiales</taxon>
        <taxon>Lithodesmiaceae</taxon>
        <taxon>Ditylum</taxon>
    </lineage>
</organism>
<dbReference type="AlphaFoldDB" id="A0A7S2E6P8"/>
<protein>
    <submittedName>
        <fullName evidence="2">Uncharacterized protein</fullName>
    </submittedName>
</protein>
<keyword evidence="1" id="KW-0812">Transmembrane</keyword>
<name>A0A7S2E6P8_9STRA</name>
<evidence type="ECO:0000313" key="2">
    <source>
        <dbReference type="EMBL" id="CAD9318107.1"/>
    </source>
</evidence>
<dbReference type="PANTHER" id="PTHR36367:SF2">
    <property type="entry name" value="TRANSMEMBRANE PROTEIN"/>
    <property type="match status" value="1"/>
</dbReference>
<dbReference type="EMBL" id="HBGN01007102">
    <property type="protein sequence ID" value="CAD9318107.1"/>
    <property type="molecule type" value="Transcribed_RNA"/>
</dbReference>
<feature type="transmembrane region" description="Helical" evidence="1">
    <location>
        <begin position="90"/>
        <end position="110"/>
    </location>
</feature>
<proteinExistence type="predicted"/>
<evidence type="ECO:0000256" key="1">
    <source>
        <dbReference type="SAM" id="Phobius"/>
    </source>
</evidence>